<dbReference type="GO" id="GO:0051920">
    <property type="term" value="F:peroxiredoxin activity"/>
    <property type="evidence" value="ECO:0007669"/>
    <property type="project" value="InterPro"/>
</dbReference>
<name>A0A9X1YJ54_9BURK</name>
<reference evidence="2" key="1">
    <citation type="submission" date="2021-11" db="EMBL/GenBank/DDBJ databases">
        <title>BS-T2-15 a new species belonging to the Comamonadaceae family isolated from the soil of a French oak forest.</title>
        <authorList>
            <person name="Mieszkin S."/>
            <person name="Alain K."/>
        </authorList>
    </citation>
    <scope>NUCLEOTIDE SEQUENCE</scope>
    <source>
        <strain evidence="2">BS-T2-15</strain>
    </source>
</reference>
<gene>
    <name evidence="2" type="ORF">LPC04_08295</name>
</gene>
<dbReference type="Pfam" id="PF02627">
    <property type="entry name" value="CMD"/>
    <property type="match status" value="1"/>
</dbReference>
<feature type="domain" description="Carboxymuconolactone decarboxylase-like" evidence="1">
    <location>
        <begin position="62"/>
        <end position="138"/>
    </location>
</feature>
<dbReference type="PANTHER" id="PTHR34846">
    <property type="entry name" value="4-CARBOXYMUCONOLACTONE DECARBOXYLASE FAMILY PROTEIN (AFU_ORTHOLOGUE AFUA_6G11590)"/>
    <property type="match status" value="1"/>
</dbReference>
<protein>
    <submittedName>
        <fullName evidence="2">Carboxymuconolactone decarboxylase family protein</fullName>
    </submittedName>
</protein>
<evidence type="ECO:0000259" key="1">
    <source>
        <dbReference type="Pfam" id="PF02627"/>
    </source>
</evidence>
<dbReference type="InterPro" id="IPR003779">
    <property type="entry name" value="CMD-like"/>
</dbReference>
<dbReference type="AlphaFoldDB" id="A0A9X1YJ54"/>
<dbReference type="InterPro" id="IPR029032">
    <property type="entry name" value="AhpD-like"/>
</dbReference>
<dbReference type="Gene3D" id="1.20.1290.10">
    <property type="entry name" value="AhpD-like"/>
    <property type="match status" value="1"/>
</dbReference>
<dbReference type="Proteomes" id="UP001139353">
    <property type="component" value="Unassembled WGS sequence"/>
</dbReference>
<evidence type="ECO:0000313" key="3">
    <source>
        <dbReference type="Proteomes" id="UP001139353"/>
    </source>
</evidence>
<dbReference type="RefSeq" id="WP_275681703.1">
    <property type="nucleotide sequence ID" value="NZ_JAJLJH010000001.1"/>
</dbReference>
<keyword evidence="3" id="KW-1185">Reference proteome</keyword>
<dbReference type="PANTHER" id="PTHR34846:SF11">
    <property type="entry name" value="4-CARBOXYMUCONOLACTONE DECARBOXYLASE FAMILY PROTEIN (AFU_ORTHOLOGUE AFUA_6G11590)"/>
    <property type="match status" value="1"/>
</dbReference>
<dbReference type="SUPFAM" id="SSF69118">
    <property type="entry name" value="AhpD-like"/>
    <property type="match status" value="1"/>
</dbReference>
<organism evidence="2 3">
    <name type="scientific">Scleromatobacter humisilvae</name>
    <dbReference type="NCBI Taxonomy" id="2897159"/>
    <lineage>
        <taxon>Bacteria</taxon>
        <taxon>Pseudomonadati</taxon>
        <taxon>Pseudomonadota</taxon>
        <taxon>Betaproteobacteria</taxon>
        <taxon>Burkholderiales</taxon>
        <taxon>Sphaerotilaceae</taxon>
        <taxon>Scleromatobacter</taxon>
    </lineage>
</organism>
<accession>A0A9X1YJ54</accession>
<dbReference type="EMBL" id="JAJLJH010000001">
    <property type="protein sequence ID" value="MCK9685708.1"/>
    <property type="molecule type" value="Genomic_DNA"/>
</dbReference>
<sequence length="219" mass="24721">MPRLKQQPLATAHPRAREYYEKLFHGRCPVEHPGTDSGSPGHWWTTIALRPYVFDHAADHLKMYGLFAEGSVSELDKQVREIAITRTGYVVGSQFVYSQHCKAMRRTGLTDAHVAGIPSWAVSDIWTPAQRVILAYTDAVVYGLGRAPDGVFEELRRLHTDEDIVELTYHITGYMLHATFCKALRLEFDDVPERVVEVPVPPGKDLEAFATLHGVDRRP</sequence>
<proteinExistence type="predicted"/>
<evidence type="ECO:0000313" key="2">
    <source>
        <dbReference type="EMBL" id="MCK9685708.1"/>
    </source>
</evidence>
<comment type="caution">
    <text evidence="2">The sequence shown here is derived from an EMBL/GenBank/DDBJ whole genome shotgun (WGS) entry which is preliminary data.</text>
</comment>